<protein>
    <recommendedName>
        <fullName evidence="4">Ricin B lectin domain-containing protein</fullName>
    </recommendedName>
</protein>
<keyword evidence="2" id="KW-0812">Transmembrane</keyword>
<name>A0AAY4C135_9TELE</name>
<dbReference type="PROSITE" id="PS50231">
    <property type="entry name" value="RICIN_B_LECTIN"/>
    <property type="match status" value="1"/>
</dbReference>
<evidence type="ECO:0000256" key="2">
    <source>
        <dbReference type="SAM" id="Phobius"/>
    </source>
</evidence>
<reference evidence="5" key="3">
    <citation type="submission" date="2025-09" db="UniProtKB">
        <authorList>
            <consortium name="Ensembl"/>
        </authorList>
    </citation>
    <scope>IDENTIFICATION</scope>
</reference>
<dbReference type="InterPro" id="IPR000772">
    <property type="entry name" value="Ricin_B_lectin"/>
</dbReference>
<keyword evidence="2" id="KW-0472">Membrane</keyword>
<feature type="domain" description="Ricin B lectin" evidence="4">
    <location>
        <begin position="25"/>
        <end position="100"/>
    </location>
</feature>
<dbReference type="RefSeq" id="XP_028852524.1">
    <property type="nucleotide sequence ID" value="XM_028996691.1"/>
</dbReference>
<organism evidence="5 6">
    <name type="scientific">Denticeps clupeoides</name>
    <name type="common">denticle herring</name>
    <dbReference type="NCBI Taxonomy" id="299321"/>
    <lineage>
        <taxon>Eukaryota</taxon>
        <taxon>Metazoa</taxon>
        <taxon>Chordata</taxon>
        <taxon>Craniata</taxon>
        <taxon>Vertebrata</taxon>
        <taxon>Euteleostomi</taxon>
        <taxon>Actinopterygii</taxon>
        <taxon>Neopterygii</taxon>
        <taxon>Teleostei</taxon>
        <taxon>Clupei</taxon>
        <taxon>Clupeiformes</taxon>
        <taxon>Denticipitoidei</taxon>
        <taxon>Denticipitidae</taxon>
        <taxon>Denticeps</taxon>
    </lineage>
</organism>
<accession>A0AAY4C135</accession>
<feature type="region of interest" description="Disordered" evidence="1">
    <location>
        <begin position="256"/>
        <end position="276"/>
    </location>
</feature>
<sequence>MWQTVASMLITLLFHGPAAGLILRNEQLWKCVGVKRDQSQAAVMLRDCQPGYAHQEWEWHPESGSLSSMLNGECLSAPGGQEHEAVQLHICQDRSEGQMWSCSKKGHLTLRGTGLHLSARPDSHRIFLSRDRGRASKWRTLDNDTVCSNAGSGDSKQHRPQQPHLTTIQTHTTFPTHLNLTAEGDVLVTVQPWENVNPEQPTLTSFTTDYGVGWQVAMVVLSSLALLLGLVILVLNIYHNRGKKVVLLKPCTRTTASPVPHDRTPLTKSPVAPHRSPSLQRGEILIEWKDGTVTPLFDSGLCSTN</sequence>
<dbReference type="Proteomes" id="UP000694580">
    <property type="component" value="Chromosome 11"/>
</dbReference>
<dbReference type="Gene3D" id="2.80.10.50">
    <property type="match status" value="1"/>
</dbReference>
<dbReference type="InterPro" id="IPR035992">
    <property type="entry name" value="Ricin_B-like_lectins"/>
</dbReference>
<reference evidence="5" key="2">
    <citation type="submission" date="2025-08" db="UniProtKB">
        <authorList>
            <consortium name="Ensembl"/>
        </authorList>
    </citation>
    <scope>IDENTIFICATION</scope>
</reference>
<keyword evidence="2" id="KW-1133">Transmembrane helix</keyword>
<dbReference type="Pfam" id="PF00652">
    <property type="entry name" value="Ricin_B_lectin"/>
    <property type="match status" value="1"/>
</dbReference>
<dbReference type="GeneTree" id="ENSGT00530000067979"/>
<dbReference type="AlphaFoldDB" id="A0AAY4C135"/>
<keyword evidence="3" id="KW-0732">Signal</keyword>
<dbReference type="RefSeq" id="XP_028852523.1">
    <property type="nucleotide sequence ID" value="XM_028996690.1"/>
</dbReference>
<evidence type="ECO:0000313" key="5">
    <source>
        <dbReference type="Ensembl" id="ENSDCDP00010026699.1"/>
    </source>
</evidence>
<dbReference type="SUPFAM" id="SSF50370">
    <property type="entry name" value="Ricin B-like lectins"/>
    <property type="match status" value="1"/>
</dbReference>
<evidence type="ECO:0000256" key="1">
    <source>
        <dbReference type="SAM" id="MobiDB-lite"/>
    </source>
</evidence>
<evidence type="ECO:0000256" key="3">
    <source>
        <dbReference type="SAM" id="SignalP"/>
    </source>
</evidence>
<dbReference type="GeneID" id="114799814"/>
<dbReference type="Ensembl" id="ENSDCDT00010033113.1">
    <property type="protein sequence ID" value="ENSDCDP00010026699.1"/>
    <property type="gene ID" value="ENSDCDG00010016992.1"/>
</dbReference>
<dbReference type="PANTHER" id="PTHR36129:SF2">
    <property type="entry name" value="RICIN B LECTIN DOMAIN-CONTAINING PROTEIN"/>
    <property type="match status" value="1"/>
</dbReference>
<keyword evidence="6" id="KW-1185">Reference proteome</keyword>
<reference evidence="5 6" key="1">
    <citation type="submission" date="2020-06" db="EMBL/GenBank/DDBJ databases">
        <authorList>
            <consortium name="Wellcome Sanger Institute Data Sharing"/>
        </authorList>
    </citation>
    <scope>NUCLEOTIDE SEQUENCE [LARGE SCALE GENOMIC DNA]</scope>
</reference>
<evidence type="ECO:0000313" key="6">
    <source>
        <dbReference type="Proteomes" id="UP000694580"/>
    </source>
</evidence>
<evidence type="ECO:0000259" key="4">
    <source>
        <dbReference type="Pfam" id="PF00652"/>
    </source>
</evidence>
<gene>
    <name evidence="5" type="primary">LOC114799814</name>
</gene>
<proteinExistence type="predicted"/>
<feature type="chain" id="PRO_5044263105" description="Ricin B lectin domain-containing protein" evidence="3">
    <location>
        <begin position="21"/>
        <end position="305"/>
    </location>
</feature>
<dbReference type="PANTHER" id="PTHR36129">
    <property type="entry name" value="ORGANIC SOLUTE TRANSPORTER SUBUNIT BETA-RELATED"/>
    <property type="match status" value="1"/>
</dbReference>
<dbReference type="InterPro" id="IPR052678">
    <property type="entry name" value="OST-beta_subunit"/>
</dbReference>
<feature type="signal peptide" evidence="3">
    <location>
        <begin position="1"/>
        <end position="20"/>
    </location>
</feature>
<feature type="transmembrane region" description="Helical" evidence="2">
    <location>
        <begin position="212"/>
        <end position="238"/>
    </location>
</feature>